<reference evidence="2 3" key="1">
    <citation type="journal article" date="2016" name="Nat. Commun.">
        <title>Thousands of microbial genomes shed light on interconnected biogeochemical processes in an aquifer system.</title>
        <authorList>
            <person name="Anantharaman K."/>
            <person name="Brown C.T."/>
            <person name="Hug L.A."/>
            <person name="Sharon I."/>
            <person name="Castelle C.J."/>
            <person name="Probst A.J."/>
            <person name="Thomas B.C."/>
            <person name="Singh A."/>
            <person name="Wilkins M.J."/>
            <person name="Karaoz U."/>
            <person name="Brodie E.L."/>
            <person name="Williams K.H."/>
            <person name="Hubbard S.S."/>
            <person name="Banfield J.F."/>
        </authorList>
    </citation>
    <scope>NUCLEOTIDE SEQUENCE [LARGE SCALE GENOMIC DNA]</scope>
</reference>
<keyword evidence="1" id="KW-1133">Transmembrane helix</keyword>
<gene>
    <name evidence="2" type="ORF">A2890_00080</name>
</gene>
<feature type="transmembrane region" description="Helical" evidence="1">
    <location>
        <begin position="31"/>
        <end position="53"/>
    </location>
</feature>
<organism evidence="2 3">
    <name type="scientific">candidate division WWE3 bacterium RIFCSPLOWO2_01_FULL_53_14</name>
    <dbReference type="NCBI Taxonomy" id="1802628"/>
    <lineage>
        <taxon>Bacteria</taxon>
        <taxon>Katanobacteria</taxon>
    </lineage>
</organism>
<keyword evidence="1" id="KW-0472">Membrane</keyword>
<evidence type="ECO:0000256" key="1">
    <source>
        <dbReference type="SAM" id="Phobius"/>
    </source>
</evidence>
<proteinExistence type="predicted"/>
<evidence type="ECO:0000313" key="2">
    <source>
        <dbReference type="EMBL" id="OGC62867.1"/>
    </source>
</evidence>
<dbReference type="EMBL" id="MEVL01000003">
    <property type="protein sequence ID" value="OGC62867.1"/>
    <property type="molecule type" value="Genomic_DNA"/>
</dbReference>
<dbReference type="STRING" id="1802628.A2890_00080"/>
<comment type="caution">
    <text evidence="2">The sequence shown here is derived from an EMBL/GenBank/DDBJ whole genome shotgun (WGS) entry which is preliminary data.</text>
</comment>
<keyword evidence="1" id="KW-0812">Transmembrane</keyword>
<sequence>MFPQVLAHEGEEEELPISPLGETLEQRMKGLSFLGLELATGVALFLILLAVLWKNKTEKAKWFLYLGIAVPTILATLFLAGSTVYLNLVSISGGPVHWHADFQVWACGQELDLIDPTGIANRVGSPVFHEHGDDRIHVEGVVTDLEEAELGRFFGFVGGELHADNFAFPTNEKLHEYENGDPCPDGKSGTLQAFVWRTDEDAGEFYQEKLSEPQEYVISPHGNVPPGDCLIFEFGEEKDRTDKLCSFYKVAESKGELRRR</sequence>
<feature type="transmembrane region" description="Helical" evidence="1">
    <location>
        <begin position="62"/>
        <end position="86"/>
    </location>
</feature>
<dbReference type="AlphaFoldDB" id="A0A1F4W0A1"/>
<dbReference type="Proteomes" id="UP000176967">
    <property type="component" value="Unassembled WGS sequence"/>
</dbReference>
<evidence type="ECO:0000313" key="3">
    <source>
        <dbReference type="Proteomes" id="UP000176967"/>
    </source>
</evidence>
<protein>
    <submittedName>
        <fullName evidence="2">Uncharacterized protein</fullName>
    </submittedName>
</protein>
<accession>A0A1F4W0A1</accession>
<name>A0A1F4W0A1_UNCKA</name>